<name>A0A178HZG2_9HYPH</name>
<dbReference type="EMBL" id="LVVY01000072">
    <property type="protein sequence ID" value="OAM78203.1"/>
    <property type="molecule type" value="Genomic_DNA"/>
</dbReference>
<gene>
    <name evidence="1" type="ORF">A3840_06780</name>
</gene>
<reference evidence="1 2" key="1">
    <citation type="submission" date="2016-03" db="EMBL/GenBank/DDBJ databases">
        <title>Genome sequencing of Devosia sp. S37.</title>
        <authorList>
            <person name="Mohd Nor M."/>
        </authorList>
    </citation>
    <scope>NUCLEOTIDE SEQUENCE [LARGE SCALE GENOMIC DNA]</scope>
    <source>
        <strain evidence="1 2">S37</strain>
    </source>
</reference>
<evidence type="ECO:0000313" key="1">
    <source>
        <dbReference type="EMBL" id="OAM78203.1"/>
    </source>
</evidence>
<dbReference type="AlphaFoldDB" id="A0A178HZG2"/>
<accession>A0A178HZG2</accession>
<protein>
    <submittedName>
        <fullName evidence="1">Uncharacterized protein</fullName>
    </submittedName>
</protein>
<dbReference type="Proteomes" id="UP000078389">
    <property type="component" value="Unassembled WGS sequence"/>
</dbReference>
<proteinExistence type="predicted"/>
<keyword evidence="2" id="KW-1185">Reference proteome</keyword>
<sequence>MKPRPGEVIGGGWIVLRRGDDTGRIRPSFMTFEHPTREAAEAEAARLAASRPGYRFDVLGVLASQMVAA</sequence>
<comment type="caution">
    <text evidence="1">The sequence shown here is derived from an EMBL/GenBank/DDBJ whole genome shotgun (WGS) entry which is preliminary data.</text>
</comment>
<evidence type="ECO:0000313" key="2">
    <source>
        <dbReference type="Proteomes" id="UP000078389"/>
    </source>
</evidence>
<organism evidence="1 2">
    <name type="scientific">Devosia elaeis</name>
    <dbReference type="NCBI Taxonomy" id="1770058"/>
    <lineage>
        <taxon>Bacteria</taxon>
        <taxon>Pseudomonadati</taxon>
        <taxon>Pseudomonadota</taxon>
        <taxon>Alphaproteobacteria</taxon>
        <taxon>Hyphomicrobiales</taxon>
        <taxon>Devosiaceae</taxon>
        <taxon>Devosia</taxon>
    </lineage>
</organism>